<keyword evidence="1" id="KW-0472">Membrane</keyword>
<keyword evidence="1" id="KW-0812">Transmembrane</keyword>
<keyword evidence="1" id="KW-1133">Transmembrane helix</keyword>
<accession>A0A0E9PYB4</accession>
<evidence type="ECO:0000313" key="2">
    <source>
        <dbReference type="EMBL" id="JAH09484.1"/>
    </source>
</evidence>
<proteinExistence type="predicted"/>
<sequence length="47" mass="5609">MKRFSPEFSLTKKLTKYPQKMITIICKFVICQIIWLLQCRTGMQPLC</sequence>
<feature type="transmembrane region" description="Helical" evidence="1">
    <location>
        <begin position="21"/>
        <end position="38"/>
    </location>
</feature>
<dbReference type="EMBL" id="GBXM01099093">
    <property type="protein sequence ID" value="JAH09484.1"/>
    <property type="molecule type" value="Transcribed_RNA"/>
</dbReference>
<protein>
    <submittedName>
        <fullName evidence="2">Uncharacterized protein</fullName>
    </submittedName>
</protein>
<name>A0A0E9PYB4_ANGAN</name>
<evidence type="ECO:0000256" key="1">
    <source>
        <dbReference type="SAM" id="Phobius"/>
    </source>
</evidence>
<organism evidence="2">
    <name type="scientific">Anguilla anguilla</name>
    <name type="common">European freshwater eel</name>
    <name type="synonym">Muraena anguilla</name>
    <dbReference type="NCBI Taxonomy" id="7936"/>
    <lineage>
        <taxon>Eukaryota</taxon>
        <taxon>Metazoa</taxon>
        <taxon>Chordata</taxon>
        <taxon>Craniata</taxon>
        <taxon>Vertebrata</taxon>
        <taxon>Euteleostomi</taxon>
        <taxon>Actinopterygii</taxon>
        <taxon>Neopterygii</taxon>
        <taxon>Teleostei</taxon>
        <taxon>Anguilliformes</taxon>
        <taxon>Anguillidae</taxon>
        <taxon>Anguilla</taxon>
    </lineage>
</organism>
<reference evidence="2" key="1">
    <citation type="submission" date="2014-11" db="EMBL/GenBank/DDBJ databases">
        <authorList>
            <person name="Amaro Gonzalez C."/>
        </authorList>
    </citation>
    <scope>NUCLEOTIDE SEQUENCE</scope>
</reference>
<dbReference type="AlphaFoldDB" id="A0A0E9PYB4"/>
<reference evidence="2" key="2">
    <citation type="journal article" date="2015" name="Fish Shellfish Immunol.">
        <title>Early steps in the European eel (Anguilla anguilla)-Vibrio vulnificus interaction in the gills: Role of the RtxA13 toxin.</title>
        <authorList>
            <person name="Callol A."/>
            <person name="Pajuelo D."/>
            <person name="Ebbesson L."/>
            <person name="Teles M."/>
            <person name="MacKenzie S."/>
            <person name="Amaro C."/>
        </authorList>
    </citation>
    <scope>NUCLEOTIDE SEQUENCE</scope>
</reference>